<dbReference type="Gene3D" id="3.30.1330.30">
    <property type="match status" value="1"/>
</dbReference>
<dbReference type="GO" id="GO:0070651">
    <property type="term" value="P:nonfunctional rRNA decay"/>
    <property type="evidence" value="ECO:0007669"/>
    <property type="project" value="TreeGrafter"/>
</dbReference>
<evidence type="ECO:0000256" key="5">
    <source>
        <dbReference type="ARBA" id="ARBA00022723"/>
    </source>
</evidence>
<dbReference type="SUPFAM" id="SSF53137">
    <property type="entry name" value="Translational machinery components"/>
    <property type="match status" value="1"/>
</dbReference>
<dbReference type="GeneID" id="3862127"/>
<evidence type="ECO:0000256" key="6">
    <source>
        <dbReference type="RuleBase" id="RU362019"/>
    </source>
</evidence>
<dbReference type="GO" id="GO:0070966">
    <property type="term" value="P:nuclear-transcribed mRNA catabolic process, no-go decay"/>
    <property type="evidence" value="ECO:0007669"/>
    <property type="project" value="InterPro"/>
</dbReference>
<dbReference type="KEGG" id="tan:TA12715"/>
<dbReference type="Pfam" id="PF03465">
    <property type="entry name" value="eRF1_3"/>
    <property type="match status" value="1"/>
</dbReference>
<feature type="domain" description="eRF1/Pelota-like N-terminal" evidence="7">
    <location>
        <begin position="1"/>
        <end position="131"/>
    </location>
</feature>
<dbReference type="Proteomes" id="UP000001950">
    <property type="component" value="Chromosome 2"/>
</dbReference>
<dbReference type="EMBL" id="CR940348">
    <property type="protein sequence ID" value="CAI74632.1"/>
    <property type="molecule type" value="Genomic_DNA"/>
</dbReference>
<evidence type="ECO:0000313" key="9">
    <source>
        <dbReference type="Proteomes" id="UP000001950"/>
    </source>
</evidence>
<organism evidence="8 9">
    <name type="scientific">Theileria annulata</name>
    <dbReference type="NCBI Taxonomy" id="5874"/>
    <lineage>
        <taxon>Eukaryota</taxon>
        <taxon>Sar</taxon>
        <taxon>Alveolata</taxon>
        <taxon>Apicomplexa</taxon>
        <taxon>Aconoidasida</taxon>
        <taxon>Piroplasmida</taxon>
        <taxon>Theileriidae</taxon>
        <taxon>Theileria</taxon>
    </lineage>
</organism>
<comment type="subcellular location">
    <subcellularLocation>
        <location evidence="2 6">Cytoplasm</location>
    </subcellularLocation>
</comment>
<evidence type="ECO:0000259" key="7">
    <source>
        <dbReference type="SMART" id="SM01194"/>
    </source>
</evidence>
<dbReference type="SMART" id="SM01194">
    <property type="entry name" value="eRF1_1"/>
    <property type="match status" value="1"/>
</dbReference>
<dbReference type="STRING" id="5874.Q4UE57"/>
<dbReference type="FunCoup" id="Q4UE57">
    <property type="interactions" value="174"/>
</dbReference>
<dbReference type="InterPro" id="IPR038069">
    <property type="entry name" value="Pelota/DOM34_N"/>
</dbReference>
<evidence type="ECO:0000256" key="2">
    <source>
        <dbReference type="ARBA" id="ARBA00004496"/>
    </source>
</evidence>
<dbReference type="PANTHER" id="PTHR10853:SF0">
    <property type="entry name" value="PROTEIN PELOTA HOMOLOG"/>
    <property type="match status" value="1"/>
</dbReference>
<dbReference type="InterPro" id="IPR005141">
    <property type="entry name" value="eRF1_2"/>
</dbReference>
<dbReference type="AlphaFoldDB" id="Q4UE57"/>
<proteinExistence type="inferred from homology"/>
<dbReference type="InterPro" id="IPR058547">
    <property type="entry name" value="Pelota_N"/>
</dbReference>
<name>Q4UE57_THEAN</name>
<dbReference type="InterPro" id="IPR029064">
    <property type="entry name" value="Ribosomal_eL30-like_sf"/>
</dbReference>
<dbReference type="GO" id="GO:0046872">
    <property type="term" value="F:metal ion binding"/>
    <property type="evidence" value="ECO:0007669"/>
    <property type="project" value="UniProtKB-KW"/>
</dbReference>
<accession>Q4UE57</accession>
<protein>
    <recommendedName>
        <fullName evidence="6">Protein pelota homolog</fullName>
    </recommendedName>
</protein>
<evidence type="ECO:0000256" key="3">
    <source>
        <dbReference type="ARBA" id="ARBA00009504"/>
    </source>
</evidence>
<dbReference type="VEuPathDB" id="PiroplasmaDB:TA12715"/>
<sequence length="416" mass="48052">MKLLHQHKTHTGGIQLKLYLETHDDLWFLYNIAFKGDLIEGFTSRKIKTENCNSICVKQEIKKFTIRLCIEFVQYTTSYDDIHVTGTNVLENPYVKIGQYHTLDVQPNSTITLFKDEWNKLCEDKLAHVLNVSMNAEQAFLVIDNGCASFFLLSQYMTKEVFKLNHNIPIRKTTSHRSSNSSKSSESFYKMILDKIDSELDFKVLRMVVITGPGIFKDLFFEYMKANSLNLNHANIHKNLSRFILCNSSFSDKNAINEVLSNPLLSSKLNYVFYHDHNKVLDELKTRLEMNDDRVCFGFEDIYNAVNMGAVESVLVSDNVIREASSTTRRKIHELLEEVKHFGGGVYYFSDNHCSTEYIKNLTGLVALLRFLVEPIILKYHGLLFLVIASFTMSEMSSLLIEFRSHRPSRDDEKLL</sequence>
<dbReference type="PANTHER" id="PTHR10853">
    <property type="entry name" value="PELOTA"/>
    <property type="match status" value="1"/>
</dbReference>
<evidence type="ECO:0000256" key="4">
    <source>
        <dbReference type="ARBA" id="ARBA00022490"/>
    </source>
</evidence>
<dbReference type="GO" id="GO:0071025">
    <property type="term" value="P:RNA surveillance"/>
    <property type="evidence" value="ECO:0007669"/>
    <property type="project" value="InterPro"/>
</dbReference>
<dbReference type="InterPro" id="IPR005140">
    <property type="entry name" value="eRF1_Pelota-like_N"/>
</dbReference>
<keyword evidence="4 6" id="KW-0963">Cytoplasm</keyword>
<dbReference type="Gene3D" id="3.30.420.60">
    <property type="entry name" value="eRF1 domain 2"/>
    <property type="match status" value="1"/>
</dbReference>
<evidence type="ECO:0000256" key="1">
    <source>
        <dbReference type="ARBA" id="ARBA00001968"/>
    </source>
</evidence>
<dbReference type="Pfam" id="PF03464">
    <property type="entry name" value="eRF1_2"/>
    <property type="match status" value="1"/>
</dbReference>
<dbReference type="InterPro" id="IPR042226">
    <property type="entry name" value="eFR1_2_sf"/>
</dbReference>
<dbReference type="eggNOG" id="KOG2869">
    <property type="taxonomic scope" value="Eukaryota"/>
</dbReference>
<keyword evidence="9" id="KW-1185">Reference proteome</keyword>
<comment type="cofactor">
    <cofactor evidence="1 6">
        <name>a divalent metal cation</name>
        <dbReference type="ChEBI" id="CHEBI:60240"/>
    </cofactor>
</comment>
<dbReference type="Gene3D" id="2.30.30.870">
    <property type="entry name" value="Pelota, domain A"/>
    <property type="match status" value="1"/>
</dbReference>
<dbReference type="SUPFAM" id="SSF55315">
    <property type="entry name" value="L30e-like"/>
    <property type="match status" value="1"/>
</dbReference>
<dbReference type="GO" id="GO:0032790">
    <property type="term" value="P:ribosome disassembly"/>
    <property type="evidence" value="ECO:0007669"/>
    <property type="project" value="TreeGrafter"/>
</dbReference>
<reference evidence="8 9" key="1">
    <citation type="journal article" date="2005" name="Science">
        <title>Genome of the host-cell transforming parasite Theileria annulata compared with T. parva.</title>
        <authorList>
            <person name="Pain A."/>
            <person name="Renauld H."/>
            <person name="Berriman M."/>
            <person name="Murphy L."/>
            <person name="Yeats C.A."/>
            <person name="Weir W."/>
            <person name="Kerhornou A."/>
            <person name="Aslett M."/>
            <person name="Bishop R."/>
            <person name="Bouchier C."/>
            <person name="Cochet M."/>
            <person name="Coulson R.M.R."/>
            <person name="Cronin A."/>
            <person name="de Villiers E.P."/>
            <person name="Fraser A."/>
            <person name="Fosker N."/>
            <person name="Gardner M."/>
            <person name="Goble A."/>
            <person name="Griffiths-Jones S."/>
            <person name="Harris D.E."/>
            <person name="Katzer F."/>
            <person name="Larke N."/>
            <person name="Lord A."/>
            <person name="Maser P."/>
            <person name="McKellar S."/>
            <person name="Mooney P."/>
            <person name="Morton F."/>
            <person name="Nene V."/>
            <person name="O'Neil S."/>
            <person name="Price C."/>
            <person name="Quail M.A."/>
            <person name="Rabbinowitsch E."/>
            <person name="Rawlings N.D."/>
            <person name="Rutter S."/>
            <person name="Saunders D."/>
            <person name="Seeger K."/>
            <person name="Shah T."/>
            <person name="Squares R."/>
            <person name="Squares S."/>
            <person name="Tivey A."/>
            <person name="Walker A.R."/>
            <person name="Woodward J."/>
            <person name="Dobbelaere D.A.E."/>
            <person name="Langsley G."/>
            <person name="Rajandream M.A."/>
            <person name="McKeever D."/>
            <person name="Shiels B."/>
            <person name="Tait A."/>
            <person name="Barrell B.G."/>
            <person name="Hall N."/>
        </authorList>
    </citation>
    <scope>NUCLEOTIDE SEQUENCE [LARGE SCALE GENOMIC DNA]</scope>
    <source>
        <strain evidence="9">Ankara</strain>
    </source>
</reference>
<dbReference type="InterPro" id="IPR004405">
    <property type="entry name" value="TF_pelota"/>
</dbReference>
<dbReference type="OrthoDB" id="10249111at2759"/>
<dbReference type="OMA" id="DDLWHLK"/>
<dbReference type="GO" id="GO:0070481">
    <property type="term" value="P:nuclear-transcribed mRNA catabolic process, non-stop decay"/>
    <property type="evidence" value="ECO:0007669"/>
    <property type="project" value="InterPro"/>
</dbReference>
<dbReference type="NCBIfam" id="TIGR00111">
    <property type="entry name" value="pelota"/>
    <property type="match status" value="1"/>
</dbReference>
<gene>
    <name evidence="8" type="ORF">TA12715</name>
</gene>
<comment type="similarity">
    <text evidence="3 6">Belongs to the eukaryotic release factor 1 family. Pelota subfamily.</text>
</comment>
<dbReference type="InParanoid" id="Q4UE57"/>
<comment type="function">
    <text evidence="6">Component of the Pelota-HBS1L complex, a complex that recognizes stalled ribosomes and triggers the No-Go Decay (NGD) pathway. In the Pelota-HBS1L complex, pelo recognizes ribosomes stalled at the 3' end of an mRNA and engages stalled ribosomes by destabilizing mRNA in the mRNA channel.</text>
</comment>
<dbReference type="RefSeq" id="XP_952364.1">
    <property type="nucleotide sequence ID" value="XM_947271.1"/>
</dbReference>
<evidence type="ECO:0000313" key="8">
    <source>
        <dbReference type="EMBL" id="CAI74632.1"/>
    </source>
</evidence>
<dbReference type="SUPFAM" id="SSF159065">
    <property type="entry name" value="Dom34/Pelota N-terminal domain-like"/>
    <property type="match status" value="1"/>
</dbReference>
<dbReference type="Pfam" id="PF26356">
    <property type="entry name" value="Pelota_N"/>
    <property type="match status" value="1"/>
</dbReference>
<dbReference type="GO" id="GO:0005737">
    <property type="term" value="C:cytoplasm"/>
    <property type="evidence" value="ECO:0007669"/>
    <property type="project" value="UniProtKB-SubCell"/>
</dbReference>
<keyword evidence="5 6" id="KW-0479">Metal-binding</keyword>
<dbReference type="InterPro" id="IPR005142">
    <property type="entry name" value="eRF1_3"/>
</dbReference>